<sequence length="95" mass="10479">MRVEYSLPEVLQLSDRKILISRNVRFDESDFPFSQPSSSVDALDVAWNIEILDLGKVDEALPQSPVEVVDETHPTELGEAEAVDEICSAAPDPVP</sequence>
<dbReference type="AlphaFoldDB" id="A0A9Q3H9K3"/>
<protein>
    <submittedName>
        <fullName evidence="1">Uncharacterized protein</fullName>
    </submittedName>
</protein>
<accession>A0A9Q3H9K3</accession>
<comment type="caution">
    <text evidence="1">The sequence shown here is derived from an EMBL/GenBank/DDBJ whole genome shotgun (WGS) entry which is preliminary data.</text>
</comment>
<name>A0A9Q3H9K3_9BASI</name>
<keyword evidence="2" id="KW-1185">Reference proteome</keyword>
<organism evidence="1 2">
    <name type="scientific">Austropuccinia psidii MF-1</name>
    <dbReference type="NCBI Taxonomy" id="1389203"/>
    <lineage>
        <taxon>Eukaryota</taxon>
        <taxon>Fungi</taxon>
        <taxon>Dikarya</taxon>
        <taxon>Basidiomycota</taxon>
        <taxon>Pucciniomycotina</taxon>
        <taxon>Pucciniomycetes</taxon>
        <taxon>Pucciniales</taxon>
        <taxon>Sphaerophragmiaceae</taxon>
        <taxon>Austropuccinia</taxon>
    </lineage>
</organism>
<reference evidence="1" key="1">
    <citation type="submission" date="2021-03" db="EMBL/GenBank/DDBJ databases">
        <title>Draft genome sequence of rust myrtle Austropuccinia psidii MF-1, a brazilian biotype.</title>
        <authorList>
            <person name="Quecine M.C."/>
            <person name="Pachon D.M.R."/>
            <person name="Bonatelli M.L."/>
            <person name="Correr F.H."/>
            <person name="Franceschini L.M."/>
            <person name="Leite T.F."/>
            <person name="Margarido G.R.A."/>
            <person name="Almeida C.A."/>
            <person name="Ferrarezi J.A."/>
            <person name="Labate C.A."/>
        </authorList>
    </citation>
    <scope>NUCLEOTIDE SEQUENCE</scope>
    <source>
        <strain evidence="1">MF-1</strain>
    </source>
</reference>
<evidence type="ECO:0000313" key="1">
    <source>
        <dbReference type="EMBL" id="MBW0494754.1"/>
    </source>
</evidence>
<gene>
    <name evidence="1" type="ORF">O181_034469</name>
</gene>
<proteinExistence type="predicted"/>
<evidence type="ECO:0000313" key="2">
    <source>
        <dbReference type="Proteomes" id="UP000765509"/>
    </source>
</evidence>
<dbReference type="Proteomes" id="UP000765509">
    <property type="component" value="Unassembled WGS sequence"/>
</dbReference>
<dbReference type="EMBL" id="AVOT02012725">
    <property type="protein sequence ID" value="MBW0494754.1"/>
    <property type="molecule type" value="Genomic_DNA"/>
</dbReference>